<feature type="compositionally biased region" description="Polar residues" evidence="1">
    <location>
        <begin position="91"/>
        <end position="111"/>
    </location>
</feature>
<evidence type="ECO:0000256" key="1">
    <source>
        <dbReference type="SAM" id="MobiDB-lite"/>
    </source>
</evidence>
<proteinExistence type="predicted"/>
<evidence type="ECO:0000313" key="4">
    <source>
        <dbReference type="Proteomes" id="UP000238634"/>
    </source>
</evidence>
<keyword evidence="4" id="KW-1185">Reference proteome</keyword>
<feature type="region of interest" description="Disordered" evidence="1">
    <location>
        <begin position="1"/>
        <end position="30"/>
    </location>
</feature>
<accession>A0A2T1D2V4</accession>
<sequence length="303" mass="30855">MNPDNGLSALPSDPLSESLSTKPTLKGGEINDPIAVGLAFTSASSLTDFTPQPFAGDPYTGASSTISESLPIVQVQVAPNDLISLGMPATSLPQPSSRTASLSTDPVTSQPPDIGVAPVVPSPAPETVTGEIAFIDSSLPNYQSLVAGVRPGVTVVILEGDRDGIAQITKVLKSAENVSAIHLISPGDAGVLNLGVTQLTVDSLDVYGASLRRWASALTPDADILLYGSNVGAGAVGTEFMQKFSQLTTADIAASTNPTGSANLGGDWDLEKTVLEVNSGDIAAKGAFQPSLTSTYSGVFTAT</sequence>
<dbReference type="STRING" id="1920490.GCA_001895925_03345"/>
<name>A0A2T1D2V4_9CYAN</name>
<organism evidence="3 4">
    <name type="scientific">Phormidesmis priestleyi ULC007</name>
    <dbReference type="NCBI Taxonomy" id="1920490"/>
    <lineage>
        <taxon>Bacteria</taxon>
        <taxon>Bacillati</taxon>
        <taxon>Cyanobacteriota</taxon>
        <taxon>Cyanophyceae</taxon>
        <taxon>Leptolyngbyales</taxon>
        <taxon>Leptolyngbyaceae</taxon>
        <taxon>Phormidesmis</taxon>
    </lineage>
</organism>
<dbReference type="OrthoDB" id="523168at2"/>
<feature type="region of interest" description="Disordered" evidence="1">
    <location>
        <begin position="89"/>
        <end position="119"/>
    </location>
</feature>
<comment type="caution">
    <text evidence="3">The sequence shown here is derived from an EMBL/GenBank/DDBJ whole genome shotgun (WGS) entry which is preliminary data.</text>
</comment>
<reference evidence="3 4" key="1">
    <citation type="submission" date="2018-02" db="EMBL/GenBank/DDBJ databases">
        <authorList>
            <person name="Cohen D.B."/>
            <person name="Kent A.D."/>
        </authorList>
    </citation>
    <scope>NUCLEOTIDE SEQUENCE [LARGE SCALE GENOMIC DNA]</scope>
    <source>
        <strain evidence="3 4">ULC007</strain>
    </source>
</reference>
<evidence type="ECO:0000313" key="3">
    <source>
        <dbReference type="EMBL" id="PSB14829.1"/>
    </source>
</evidence>
<gene>
    <name evidence="3" type="ORF">C7B65_25810</name>
</gene>
<dbReference type="EMBL" id="PVWG01000076">
    <property type="protein sequence ID" value="PSB14829.1"/>
    <property type="molecule type" value="Genomic_DNA"/>
</dbReference>
<dbReference type="AlphaFoldDB" id="A0A2T1D2V4"/>
<dbReference type="Pfam" id="PF14252">
    <property type="entry name" value="DUF4347"/>
    <property type="match status" value="1"/>
</dbReference>
<dbReference type="InterPro" id="IPR025592">
    <property type="entry name" value="DUF4347"/>
</dbReference>
<dbReference type="RefSeq" id="WP_073075239.1">
    <property type="nucleotide sequence ID" value="NZ_MPPI01000069.1"/>
</dbReference>
<feature type="domain" description="DUF4347" evidence="2">
    <location>
        <begin position="132"/>
        <end position="299"/>
    </location>
</feature>
<protein>
    <submittedName>
        <fullName evidence="3">DUF4347 domain-containing protein</fullName>
    </submittedName>
</protein>
<reference evidence="3 4" key="2">
    <citation type="submission" date="2018-03" db="EMBL/GenBank/DDBJ databases">
        <title>The ancient ancestry and fast evolution of plastids.</title>
        <authorList>
            <person name="Moore K.R."/>
            <person name="Magnabosco C."/>
            <person name="Momper L."/>
            <person name="Gold D.A."/>
            <person name="Bosak T."/>
            <person name="Fournier G.P."/>
        </authorList>
    </citation>
    <scope>NUCLEOTIDE SEQUENCE [LARGE SCALE GENOMIC DNA]</scope>
    <source>
        <strain evidence="3 4">ULC007</strain>
    </source>
</reference>
<evidence type="ECO:0000259" key="2">
    <source>
        <dbReference type="Pfam" id="PF14252"/>
    </source>
</evidence>
<dbReference type="Proteomes" id="UP000238634">
    <property type="component" value="Unassembled WGS sequence"/>
</dbReference>